<organism evidence="2 4">
    <name type="scientific">Pseudoalteromonas citrea</name>
    <dbReference type="NCBI Taxonomy" id="43655"/>
    <lineage>
        <taxon>Bacteria</taxon>
        <taxon>Pseudomonadati</taxon>
        <taxon>Pseudomonadota</taxon>
        <taxon>Gammaproteobacteria</taxon>
        <taxon>Alteromonadales</taxon>
        <taxon>Pseudoalteromonadaceae</taxon>
        <taxon>Pseudoalteromonas</taxon>
    </lineage>
</organism>
<reference evidence="2" key="3">
    <citation type="submission" date="2019-09" db="EMBL/GenBank/DDBJ databases">
        <title>Co-occurence of chitin degradation, pigmentation and bioactivity in marine Pseudoalteromonas.</title>
        <authorList>
            <person name="Sonnenschein E.C."/>
            <person name="Bech P.K."/>
        </authorList>
    </citation>
    <scope>NUCLEOTIDE SEQUENCE</scope>
    <source>
        <strain evidence="2">S2231</strain>
    </source>
</reference>
<evidence type="ECO:0000313" key="1">
    <source>
        <dbReference type="EMBL" id="TMP46041.1"/>
    </source>
</evidence>
<dbReference type="Proteomes" id="UP000305730">
    <property type="component" value="Unassembled WGS sequence"/>
</dbReference>
<evidence type="ECO:0000313" key="4">
    <source>
        <dbReference type="Proteomes" id="UP000307706"/>
    </source>
</evidence>
<sequence length="164" mass="18337">MLYLPTQIENAIANKLNSEQLSTNERKEKFEENVKIIIHDTLSNRTLSNSECANIGHEALIAQLSKLIEKSNKVYTEYDATPENDIAQDIQTRSTSLVFAQANDALEQSIGSGILNESDATALYAFFGQLTDEEEFYIYNKYVQAINDGTLVSETPLGLRLPDL</sequence>
<proteinExistence type="predicted"/>
<reference evidence="2 4" key="1">
    <citation type="submission" date="2017-12" db="EMBL/GenBank/DDBJ databases">
        <authorList>
            <person name="Paulsen S."/>
            <person name="Gram L.K."/>
        </authorList>
    </citation>
    <scope>NUCLEOTIDE SEQUENCE [LARGE SCALE GENOMIC DNA]</scope>
    <source>
        <strain evidence="2 4">S2231</strain>
        <strain evidence="1">S2233</strain>
    </source>
</reference>
<dbReference type="EMBL" id="PNCL01000012">
    <property type="protein sequence ID" value="TMP61946.1"/>
    <property type="molecule type" value="Genomic_DNA"/>
</dbReference>
<dbReference type="EMBL" id="PNCK01000011">
    <property type="protein sequence ID" value="TMP46041.1"/>
    <property type="molecule type" value="Genomic_DNA"/>
</dbReference>
<evidence type="ECO:0000313" key="2">
    <source>
        <dbReference type="EMBL" id="TMP61946.1"/>
    </source>
</evidence>
<comment type="caution">
    <text evidence="2">The sequence shown here is derived from an EMBL/GenBank/DDBJ whole genome shotgun (WGS) entry which is preliminary data.</text>
</comment>
<accession>A0A5S3XTR2</accession>
<keyword evidence="3" id="KW-1185">Reference proteome</keyword>
<reference evidence="3 4" key="2">
    <citation type="submission" date="2019-06" db="EMBL/GenBank/DDBJ databases">
        <title>Co-occurence of chitin degradation, pigmentation and bioactivity in marine Pseudoalteromonas.</title>
        <authorList>
            <person name="Sonnenschein E.C."/>
            <person name="Bech P.K."/>
        </authorList>
    </citation>
    <scope>NUCLEOTIDE SEQUENCE [LARGE SCALE GENOMIC DNA]</scope>
    <source>
        <strain evidence="4">S2231</strain>
        <strain evidence="1 3">S2233</strain>
    </source>
</reference>
<dbReference type="Proteomes" id="UP000307706">
    <property type="component" value="Unassembled WGS sequence"/>
</dbReference>
<protein>
    <submittedName>
        <fullName evidence="2">Uncharacterized protein</fullName>
    </submittedName>
</protein>
<name>A0A5S3XTR2_9GAMM</name>
<dbReference type="AlphaFoldDB" id="A0A5S3XTR2"/>
<evidence type="ECO:0000313" key="3">
    <source>
        <dbReference type="Proteomes" id="UP000305730"/>
    </source>
</evidence>
<gene>
    <name evidence="2" type="ORF">CWB96_02750</name>
    <name evidence="1" type="ORF">CWB97_02765</name>
</gene>